<organism evidence="1 2">
    <name type="scientific">Ridgeia piscesae</name>
    <name type="common">Tubeworm</name>
    <dbReference type="NCBI Taxonomy" id="27915"/>
    <lineage>
        <taxon>Eukaryota</taxon>
        <taxon>Metazoa</taxon>
        <taxon>Spiralia</taxon>
        <taxon>Lophotrochozoa</taxon>
        <taxon>Annelida</taxon>
        <taxon>Polychaeta</taxon>
        <taxon>Sedentaria</taxon>
        <taxon>Canalipalpata</taxon>
        <taxon>Sabellida</taxon>
        <taxon>Siboglinidae</taxon>
        <taxon>Ridgeia</taxon>
    </lineage>
</organism>
<accession>A0AAD9KHD3</accession>
<comment type="caution">
    <text evidence="1">The sequence shown here is derived from an EMBL/GenBank/DDBJ whole genome shotgun (WGS) entry which is preliminary data.</text>
</comment>
<protein>
    <submittedName>
        <fullName evidence="1">Uncharacterized protein</fullName>
    </submittedName>
</protein>
<dbReference type="AlphaFoldDB" id="A0AAD9KHD3"/>
<reference evidence="1" key="1">
    <citation type="journal article" date="2023" name="Mol. Biol. Evol.">
        <title>Third-Generation Sequencing Reveals the Adaptive Role of the Epigenome in Three Deep-Sea Polychaetes.</title>
        <authorList>
            <person name="Perez M."/>
            <person name="Aroh O."/>
            <person name="Sun Y."/>
            <person name="Lan Y."/>
            <person name="Juniper S.K."/>
            <person name="Young C.R."/>
            <person name="Angers B."/>
            <person name="Qian P.Y."/>
        </authorList>
    </citation>
    <scope>NUCLEOTIDE SEQUENCE</scope>
    <source>
        <strain evidence="1">R07B-5</strain>
    </source>
</reference>
<dbReference type="Proteomes" id="UP001209878">
    <property type="component" value="Unassembled WGS sequence"/>
</dbReference>
<name>A0AAD9KHD3_RIDPI</name>
<evidence type="ECO:0000313" key="1">
    <source>
        <dbReference type="EMBL" id="KAK2171167.1"/>
    </source>
</evidence>
<proteinExistence type="predicted"/>
<dbReference type="EMBL" id="JAODUO010001095">
    <property type="protein sequence ID" value="KAK2171167.1"/>
    <property type="molecule type" value="Genomic_DNA"/>
</dbReference>
<keyword evidence="2" id="KW-1185">Reference proteome</keyword>
<evidence type="ECO:0000313" key="2">
    <source>
        <dbReference type="Proteomes" id="UP001209878"/>
    </source>
</evidence>
<gene>
    <name evidence="1" type="ORF">NP493_1096g00021</name>
</gene>
<sequence length="125" mass="13772">MSLDVVAVIYRSMVVSPFVMEAYRLLGRGWCFPLKKSANGCIPLTWTVHAQQKSSWYCSVGLKWFCGTVVVRDNTSSHGNTSDNDGDGVVSVDSHARSCVAVTSPFCTPTYITATKIHFLICKFI</sequence>